<evidence type="ECO:0008006" key="3">
    <source>
        <dbReference type="Google" id="ProtNLM"/>
    </source>
</evidence>
<evidence type="ECO:0000313" key="2">
    <source>
        <dbReference type="Proteomes" id="UP001597073"/>
    </source>
</evidence>
<reference evidence="2" key="1">
    <citation type="journal article" date="2019" name="Int. J. Syst. Evol. Microbiol.">
        <title>The Global Catalogue of Microorganisms (GCM) 10K type strain sequencing project: providing services to taxonomists for standard genome sequencing and annotation.</title>
        <authorList>
            <consortium name="The Broad Institute Genomics Platform"/>
            <consortium name="The Broad Institute Genome Sequencing Center for Infectious Disease"/>
            <person name="Wu L."/>
            <person name="Ma J."/>
        </authorList>
    </citation>
    <scope>NUCLEOTIDE SEQUENCE [LARGE SCALE GENOMIC DNA]</scope>
    <source>
        <strain evidence="2">CCUG 60742</strain>
    </source>
</reference>
<evidence type="ECO:0000313" key="1">
    <source>
        <dbReference type="EMBL" id="MFD0765360.1"/>
    </source>
</evidence>
<sequence>MPKSLFCFFIVLIFACKQKDTSAKKGIKSTRIYKKELLVKAQLTPKVIDTIWDVTKGIVDGRKFTLQRSQEIGLCVFDSKNDTVFVDSSYNSGAKFIDFNKDGYQDIWITRSENVPGVRGLLLYDKAVKTFKEVVGFDAFPAPEPIPGTKYYYSYHRSGCADMNWSSDLFYIDNFKPVKIGTINGYECGDDGIKDGVYIYKKRGENETLIRRLPIKTIDNYKEYKWGFIKSYWYRNYKLFK</sequence>
<dbReference type="RefSeq" id="WP_377142422.1">
    <property type="nucleotide sequence ID" value="NZ_JBHTIA010000007.1"/>
</dbReference>
<name>A0ABW2ZGL5_9SPHI</name>
<protein>
    <recommendedName>
        <fullName evidence="3">VCBS repeat-containing protein</fullName>
    </recommendedName>
</protein>
<keyword evidence="2" id="KW-1185">Reference proteome</keyword>
<organism evidence="1 2">
    <name type="scientific">Mucilaginibacter lutimaris</name>
    <dbReference type="NCBI Taxonomy" id="931629"/>
    <lineage>
        <taxon>Bacteria</taxon>
        <taxon>Pseudomonadati</taxon>
        <taxon>Bacteroidota</taxon>
        <taxon>Sphingobacteriia</taxon>
        <taxon>Sphingobacteriales</taxon>
        <taxon>Sphingobacteriaceae</taxon>
        <taxon>Mucilaginibacter</taxon>
    </lineage>
</organism>
<proteinExistence type="predicted"/>
<dbReference type="PROSITE" id="PS51257">
    <property type="entry name" value="PROKAR_LIPOPROTEIN"/>
    <property type="match status" value="1"/>
</dbReference>
<dbReference type="EMBL" id="JBHTIA010000007">
    <property type="protein sequence ID" value="MFD0765360.1"/>
    <property type="molecule type" value="Genomic_DNA"/>
</dbReference>
<accession>A0ABW2ZGL5</accession>
<gene>
    <name evidence="1" type="ORF">ACFQZI_10895</name>
</gene>
<comment type="caution">
    <text evidence="1">The sequence shown here is derived from an EMBL/GenBank/DDBJ whole genome shotgun (WGS) entry which is preliminary data.</text>
</comment>
<dbReference type="Proteomes" id="UP001597073">
    <property type="component" value="Unassembled WGS sequence"/>
</dbReference>